<protein>
    <submittedName>
        <fullName evidence="2">Uncharacterized protein</fullName>
    </submittedName>
</protein>
<keyword evidence="3" id="KW-1185">Reference proteome</keyword>
<dbReference type="InterPro" id="IPR022830">
    <property type="entry name" value="Indigdn_synthA-like"/>
</dbReference>
<dbReference type="GO" id="GO:0005737">
    <property type="term" value="C:cytoplasm"/>
    <property type="evidence" value="ECO:0007669"/>
    <property type="project" value="TreeGrafter"/>
</dbReference>
<comment type="caution">
    <text evidence="2">The sequence shown here is derived from an EMBL/GenBank/DDBJ whole genome shotgun (WGS) entry which is preliminary data.</text>
</comment>
<sequence length="168" mass="17680">MAFGGLKLLADSRGLKSPAEPTLLLPPSEHEFPQSPTTWLPIMSIAVAPEVAAALESTIICHGQLPFPSPLSSALPHKSSIRFPAPFTAAYATTCLPAMDISSDLTELGKTPVAVISADANRNLHLGSGILIAVPIPTHHAASGNIIESAIQKALKEAEYSQHLCFLQ</sequence>
<organism evidence="2 3">
    <name type="scientific">Dichanthelium oligosanthes</name>
    <dbReference type="NCBI Taxonomy" id="888268"/>
    <lineage>
        <taxon>Eukaryota</taxon>
        <taxon>Viridiplantae</taxon>
        <taxon>Streptophyta</taxon>
        <taxon>Embryophyta</taxon>
        <taxon>Tracheophyta</taxon>
        <taxon>Spermatophyta</taxon>
        <taxon>Magnoliopsida</taxon>
        <taxon>Liliopsida</taxon>
        <taxon>Poales</taxon>
        <taxon>Poaceae</taxon>
        <taxon>PACMAD clade</taxon>
        <taxon>Panicoideae</taxon>
        <taxon>Panicodae</taxon>
        <taxon>Paniceae</taxon>
        <taxon>Dichantheliinae</taxon>
        <taxon>Dichanthelium</taxon>
    </lineage>
</organism>
<reference evidence="2 3" key="1">
    <citation type="submission" date="2016-09" db="EMBL/GenBank/DDBJ databases">
        <title>The draft genome of Dichanthelium oligosanthes: A C3 panicoid grass species.</title>
        <authorList>
            <person name="Studer A.J."/>
            <person name="Schnable J.C."/>
            <person name="Brutnell T.P."/>
        </authorList>
    </citation>
    <scope>NUCLEOTIDE SEQUENCE [LARGE SCALE GENOMIC DNA]</scope>
    <source>
        <strain evidence="3">cv. Kellogg 1175</strain>
        <tissue evidence="2">Leaf</tissue>
    </source>
</reference>
<accession>A0A1E5VK33</accession>
<dbReference type="GO" id="GO:0004730">
    <property type="term" value="F:pseudouridylate synthase activity"/>
    <property type="evidence" value="ECO:0007669"/>
    <property type="project" value="InterPro"/>
</dbReference>
<evidence type="ECO:0000313" key="3">
    <source>
        <dbReference type="Proteomes" id="UP000095767"/>
    </source>
</evidence>
<dbReference type="PANTHER" id="PTHR42909">
    <property type="entry name" value="ZGC:136858"/>
    <property type="match status" value="1"/>
</dbReference>
<dbReference type="GO" id="GO:0046872">
    <property type="term" value="F:metal ion binding"/>
    <property type="evidence" value="ECO:0007669"/>
    <property type="project" value="UniProtKB-KW"/>
</dbReference>
<name>A0A1E5VK33_9POAL</name>
<dbReference type="AlphaFoldDB" id="A0A1E5VK33"/>
<dbReference type="Proteomes" id="UP000095767">
    <property type="component" value="Unassembled WGS sequence"/>
</dbReference>
<dbReference type="GO" id="GO:0016798">
    <property type="term" value="F:hydrolase activity, acting on glycosyl bonds"/>
    <property type="evidence" value="ECO:0007669"/>
    <property type="project" value="TreeGrafter"/>
</dbReference>
<gene>
    <name evidence="2" type="ORF">BAE44_0013509</name>
</gene>
<dbReference type="SUPFAM" id="SSF110581">
    <property type="entry name" value="Indigoidine synthase A-like"/>
    <property type="match status" value="1"/>
</dbReference>
<evidence type="ECO:0000256" key="1">
    <source>
        <dbReference type="ARBA" id="ARBA00022723"/>
    </source>
</evidence>
<dbReference type="OrthoDB" id="198885at2759"/>
<keyword evidence="1" id="KW-0479">Metal-binding</keyword>
<dbReference type="PANTHER" id="PTHR42909:SF1">
    <property type="entry name" value="CARBOHYDRATE KINASE PFKB DOMAIN-CONTAINING PROTEIN"/>
    <property type="match status" value="1"/>
</dbReference>
<evidence type="ECO:0000313" key="2">
    <source>
        <dbReference type="EMBL" id="OEL25467.1"/>
    </source>
</evidence>
<dbReference type="EMBL" id="LWDX02037183">
    <property type="protein sequence ID" value="OEL25467.1"/>
    <property type="molecule type" value="Genomic_DNA"/>
</dbReference>
<proteinExistence type="predicted"/>
<dbReference type="Gene3D" id="3.40.1790.10">
    <property type="entry name" value="Indigoidine synthase domain"/>
    <property type="match status" value="1"/>
</dbReference>
<dbReference type="STRING" id="888268.A0A1E5VK33"/>